<dbReference type="EMBL" id="JXJN01025702">
    <property type="status" value="NOT_ANNOTATED_CDS"/>
    <property type="molecule type" value="Genomic_DNA"/>
</dbReference>
<evidence type="ECO:0000313" key="11">
    <source>
        <dbReference type="EnsemblMetazoa" id="GPPI049244-PA"/>
    </source>
</evidence>
<evidence type="ECO:0000256" key="2">
    <source>
        <dbReference type="ARBA" id="ARBA00022723"/>
    </source>
</evidence>
<dbReference type="PROSITE" id="PS00867">
    <property type="entry name" value="CPSASE_2"/>
    <property type="match status" value="1"/>
</dbReference>
<dbReference type="Pfam" id="PF00289">
    <property type="entry name" value="Biotin_carb_N"/>
    <property type="match status" value="1"/>
</dbReference>
<dbReference type="VEuPathDB" id="VectorBase:GPPI049244"/>
<evidence type="ECO:0000259" key="9">
    <source>
        <dbReference type="PROSITE" id="PS50975"/>
    </source>
</evidence>
<evidence type="ECO:0000256" key="3">
    <source>
        <dbReference type="ARBA" id="ARBA00022741"/>
    </source>
</evidence>
<organism evidence="11 12">
    <name type="scientific">Glossina palpalis gambiensis</name>
    <dbReference type="NCBI Taxonomy" id="67801"/>
    <lineage>
        <taxon>Eukaryota</taxon>
        <taxon>Metazoa</taxon>
        <taxon>Ecdysozoa</taxon>
        <taxon>Arthropoda</taxon>
        <taxon>Hexapoda</taxon>
        <taxon>Insecta</taxon>
        <taxon>Pterygota</taxon>
        <taxon>Neoptera</taxon>
        <taxon>Endopterygota</taxon>
        <taxon>Diptera</taxon>
        <taxon>Brachycera</taxon>
        <taxon>Muscomorpha</taxon>
        <taxon>Hippoboscoidea</taxon>
        <taxon>Glossinidae</taxon>
        <taxon>Glossina</taxon>
    </lineage>
</organism>
<protein>
    <recommendedName>
        <fullName evidence="8">Biotin carboxylase</fullName>
        <ecNumber evidence="8">6.3.4.14</ecNumber>
    </recommendedName>
    <alternativeName>
        <fullName evidence="8">Acetyl-coenzyme A carboxylase biotin carboxylase subunit A</fullName>
    </alternativeName>
</protein>
<dbReference type="InterPro" id="IPR005481">
    <property type="entry name" value="BC-like_N"/>
</dbReference>
<dbReference type="Gene3D" id="3.30.470.20">
    <property type="entry name" value="ATP-grasp fold, B domain"/>
    <property type="match status" value="1"/>
</dbReference>
<dbReference type="Pfam" id="PF02786">
    <property type="entry name" value="CPSase_L_D2"/>
    <property type="match status" value="1"/>
</dbReference>
<dbReference type="SUPFAM" id="SSF52440">
    <property type="entry name" value="PreATP-grasp domain"/>
    <property type="match status" value="1"/>
</dbReference>
<proteinExistence type="predicted"/>
<dbReference type="PROSITE" id="PS50975">
    <property type="entry name" value="ATP_GRASP"/>
    <property type="match status" value="1"/>
</dbReference>
<keyword evidence="12" id="KW-1185">Reference proteome</keyword>
<feature type="domain" description="Biotin carboxylation" evidence="10">
    <location>
        <begin position="1"/>
        <end position="446"/>
    </location>
</feature>
<name>A0A1B0C4V9_9MUSC</name>
<dbReference type="UniPathway" id="UPA00655">
    <property type="reaction ID" value="UER00711"/>
</dbReference>
<keyword evidence="2" id="KW-0479">Metal-binding</keyword>
<keyword evidence="8" id="KW-0443">Lipid metabolism</keyword>
<keyword evidence="5" id="KW-0460">Magnesium</keyword>
<dbReference type="GO" id="GO:2001295">
    <property type="term" value="P:malonyl-CoA biosynthetic process"/>
    <property type="evidence" value="ECO:0007669"/>
    <property type="project" value="UniProtKB-UniPathway"/>
</dbReference>
<evidence type="ECO:0000256" key="5">
    <source>
        <dbReference type="ARBA" id="ARBA00022842"/>
    </source>
</evidence>
<evidence type="ECO:0000256" key="6">
    <source>
        <dbReference type="ARBA" id="ARBA00023267"/>
    </source>
</evidence>
<dbReference type="InterPro" id="IPR011054">
    <property type="entry name" value="Rudment_hybrid_motif"/>
</dbReference>
<dbReference type="FunFam" id="3.40.50.20:FF:000010">
    <property type="entry name" value="Propionyl-CoA carboxylase subunit alpha"/>
    <property type="match status" value="1"/>
</dbReference>
<comment type="subunit">
    <text evidence="8">Acetyl-CoA carboxylase is a heterohexamer of biotin carboxyl carrier protein, biotin carboxylase and the two subunits of carboxyl transferase in a 2:2 complex.</text>
</comment>
<dbReference type="Pfam" id="PF02785">
    <property type="entry name" value="Biotin_carb_C"/>
    <property type="match status" value="1"/>
</dbReference>
<keyword evidence="8" id="KW-0276">Fatty acid metabolism</keyword>
<reference evidence="12" key="1">
    <citation type="submission" date="2015-01" db="EMBL/GenBank/DDBJ databases">
        <authorList>
            <person name="Aksoy S."/>
            <person name="Warren W."/>
            <person name="Wilson R.K."/>
        </authorList>
    </citation>
    <scope>NUCLEOTIDE SEQUENCE [LARGE SCALE GENOMIC DNA]</scope>
    <source>
        <strain evidence="12">IAEA</strain>
    </source>
</reference>
<dbReference type="EMBL" id="JXJN01025704">
    <property type="status" value="NOT_ANNOTATED_CDS"/>
    <property type="molecule type" value="Genomic_DNA"/>
</dbReference>
<evidence type="ECO:0000256" key="7">
    <source>
        <dbReference type="PROSITE-ProRule" id="PRU00409"/>
    </source>
</evidence>
<dbReference type="SUPFAM" id="SSF51246">
    <property type="entry name" value="Rudiment single hybrid motif"/>
    <property type="match status" value="1"/>
</dbReference>
<dbReference type="GO" id="GO:0005524">
    <property type="term" value="F:ATP binding"/>
    <property type="evidence" value="ECO:0007669"/>
    <property type="project" value="UniProtKB-UniRule"/>
</dbReference>
<reference evidence="11" key="2">
    <citation type="submission" date="2020-05" db="UniProtKB">
        <authorList>
            <consortium name="EnsemblMetazoa"/>
        </authorList>
    </citation>
    <scope>IDENTIFICATION</scope>
    <source>
        <strain evidence="11">IAEA</strain>
    </source>
</reference>
<dbReference type="InterPro" id="IPR005482">
    <property type="entry name" value="Biotin_COase_C"/>
</dbReference>
<comment type="catalytic activity">
    <reaction evidence="8">
        <text>N(6)-biotinyl-L-lysyl-[protein] + hydrogencarbonate + ATP = N(6)-carboxybiotinyl-L-lysyl-[protein] + ADP + phosphate + H(+)</text>
        <dbReference type="Rhea" id="RHEA:13501"/>
        <dbReference type="Rhea" id="RHEA-COMP:10505"/>
        <dbReference type="Rhea" id="RHEA-COMP:10506"/>
        <dbReference type="ChEBI" id="CHEBI:15378"/>
        <dbReference type="ChEBI" id="CHEBI:17544"/>
        <dbReference type="ChEBI" id="CHEBI:30616"/>
        <dbReference type="ChEBI" id="CHEBI:43474"/>
        <dbReference type="ChEBI" id="CHEBI:83144"/>
        <dbReference type="ChEBI" id="CHEBI:83145"/>
        <dbReference type="ChEBI" id="CHEBI:456216"/>
        <dbReference type="EC" id="6.3.4.14"/>
    </reaction>
</comment>
<dbReference type="PROSITE" id="PS50979">
    <property type="entry name" value="BC"/>
    <property type="match status" value="1"/>
</dbReference>
<dbReference type="Proteomes" id="UP000092460">
    <property type="component" value="Unassembled WGS sequence"/>
</dbReference>
<dbReference type="EMBL" id="JXJN01025703">
    <property type="status" value="NOT_ANNOTATED_CDS"/>
    <property type="molecule type" value="Genomic_DNA"/>
</dbReference>
<dbReference type="InterPro" id="IPR016185">
    <property type="entry name" value="PreATP-grasp_dom_sf"/>
</dbReference>
<dbReference type="InterPro" id="IPR004549">
    <property type="entry name" value="Acetyl_CoA_COase_biotin_COase"/>
</dbReference>
<dbReference type="AlphaFoldDB" id="A0A1B0C4V9"/>
<keyword evidence="8" id="KW-0275">Fatty acid biosynthesis</keyword>
<keyword evidence="8" id="KW-0444">Lipid biosynthesis</keyword>
<comment type="function">
    <text evidence="8">This protein is a component of the acetyl coenzyme A carboxylase complex; first, biotin carboxylase catalyzes the carboxylation of the carrier protein and then the transcarboxylase transfers the carboxyl group to form malonyl-CoA.</text>
</comment>
<dbReference type="SMART" id="SM00878">
    <property type="entry name" value="Biotin_carb_C"/>
    <property type="match status" value="1"/>
</dbReference>
<evidence type="ECO:0000256" key="1">
    <source>
        <dbReference type="ARBA" id="ARBA00022598"/>
    </source>
</evidence>
<dbReference type="GO" id="GO:0004075">
    <property type="term" value="F:biotin carboxylase activity"/>
    <property type="evidence" value="ECO:0007669"/>
    <property type="project" value="UniProtKB-EC"/>
</dbReference>
<sequence length="484" mass="54345">MLKKILIANRGEIALRILRACKELHIKTVAVYSTADRYLKHVLLADETICIGPENPIKSYLNIPSIISAAEITGADAIHPGYGFLSENANFAEQVERSGFIFIGPKSNTIKIMSNKTSALNFMKKIGMPCLPSSPEISDKYNIEEIKYIAKEIGYPLIIKAVQGGGGRAMRIVYDESKLTHYINIAKSEAKLSFNDNRIYFEKYIYSPKHIEIQILSDSQGNAVSLGERDCSIQRRYQKILEESPSLYFNEKNRKLLGDFCIDACLKLKYLGVGTFEFLYSKNKFYFIEMNTRIQVEHTVTEMVTGLDLVKAQISLASGEKLTIKQNQIKIFGHAIECRINAEDPVTFIPNSGKITRFHPPGGLGVRWESHIYAGYVIPAFYDSMIGKLICFGENRSIVIEKMKNALEELIIDGVKTNINLHLEILNSNPCKYNKIIRMTLIPPPVDPEQLPIQDANINSIGKNVGQFTILSVVNPAVVLIEIT</sequence>
<evidence type="ECO:0000259" key="10">
    <source>
        <dbReference type="PROSITE" id="PS50979"/>
    </source>
</evidence>
<evidence type="ECO:0000313" key="12">
    <source>
        <dbReference type="Proteomes" id="UP000092460"/>
    </source>
</evidence>
<dbReference type="EnsemblMetazoa" id="GPPI049244-RA">
    <property type="protein sequence ID" value="GPPI049244-PA"/>
    <property type="gene ID" value="GPPI049244"/>
</dbReference>
<dbReference type="SUPFAM" id="SSF56059">
    <property type="entry name" value="Glutathione synthetase ATP-binding domain-like"/>
    <property type="match status" value="1"/>
</dbReference>
<keyword evidence="1 8" id="KW-0436">Ligase</keyword>
<comment type="pathway">
    <text evidence="8">Lipid metabolism; malonyl-CoA biosynthesis; malonyl-CoA from acetyl-CoA: step 1/1.</text>
</comment>
<dbReference type="PANTHER" id="PTHR48095:SF2">
    <property type="entry name" value="BIOTIN CARBOXYLASE, CHLOROPLASTIC"/>
    <property type="match status" value="1"/>
</dbReference>
<dbReference type="EC" id="6.3.4.14" evidence="8"/>
<keyword evidence="6 8" id="KW-0092">Biotin</keyword>
<accession>A0A1B0C4V9</accession>
<dbReference type="GO" id="GO:0006633">
    <property type="term" value="P:fatty acid biosynthetic process"/>
    <property type="evidence" value="ECO:0007669"/>
    <property type="project" value="UniProtKB-KW"/>
</dbReference>
<keyword evidence="3 7" id="KW-0547">Nucleotide-binding</keyword>
<dbReference type="NCBIfam" id="TIGR00514">
    <property type="entry name" value="accC"/>
    <property type="match status" value="1"/>
</dbReference>
<dbReference type="InterPro" id="IPR011764">
    <property type="entry name" value="Biotin_carboxylation_dom"/>
</dbReference>
<dbReference type="GO" id="GO:0046872">
    <property type="term" value="F:metal ion binding"/>
    <property type="evidence" value="ECO:0007669"/>
    <property type="project" value="UniProtKB-KW"/>
</dbReference>
<feature type="domain" description="ATP-grasp" evidence="9">
    <location>
        <begin position="120"/>
        <end position="318"/>
    </location>
</feature>
<dbReference type="InterPro" id="IPR051602">
    <property type="entry name" value="ACC_Biotin_Carboxylase"/>
</dbReference>
<evidence type="ECO:0000256" key="4">
    <source>
        <dbReference type="ARBA" id="ARBA00022840"/>
    </source>
</evidence>
<dbReference type="InterPro" id="IPR011761">
    <property type="entry name" value="ATP-grasp"/>
</dbReference>
<dbReference type="NCBIfam" id="NF006367">
    <property type="entry name" value="PRK08591.1"/>
    <property type="match status" value="1"/>
</dbReference>
<dbReference type="STRING" id="67801.A0A1B0C4V9"/>
<dbReference type="PANTHER" id="PTHR48095">
    <property type="entry name" value="PYRUVATE CARBOXYLASE SUBUNIT A"/>
    <property type="match status" value="1"/>
</dbReference>
<keyword evidence="4 7" id="KW-0067">ATP-binding</keyword>
<evidence type="ECO:0000256" key="8">
    <source>
        <dbReference type="RuleBase" id="RU365063"/>
    </source>
</evidence>
<dbReference type="InterPro" id="IPR005479">
    <property type="entry name" value="CPAse_ATP-bd"/>
</dbReference>